<name>A0A9P8UFS0_9PEZI</name>
<dbReference type="OrthoDB" id="1470350at2759"/>
<dbReference type="SUPFAM" id="SSF48264">
    <property type="entry name" value="Cytochrome P450"/>
    <property type="match status" value="1"/>
</dbReference>
<dbReference type="GeneID" id="70138156"/>
<dbReference type="CDD" id="cd11040">
    <property type="entry name" value="CYP7_CYP8-like"/>
    <property type="match status" value="1"/>
</dbReference>
<dbReference type="PANTHER" id="PTHR47582:SF1">
    <property type="entry name" value="P450, PUTATIVE (EUROFUNG)-RELATED"/>
    <property type="match status" value="1"/>
</dbReference>
<dbReference type="GO" id="GO:0016705">
    <property type="term" value="F:oxidoreductase activity, acting on paired donors, with incorporation or reduction of molecular oxygen"/>
    <property type="evidence" value="ECO:0007669"/>
    <property type="project" value="InterPro"/>
</dbReference>
<dbReference type="EMBL" id="JAGPXC010000007">
    <property type="protein sequence ID" value="KAH6649106.1"/>
    <property type="molecule type" value="Genomic_DNA"/>
</dbReference>
<evidence type="ECO:0000313" key="2">
    <source>
        <dbReference type="EMBL" id="KAH6649106.1"/>
    </source>
</evidence>
<dbReference type="GO" id="GO:0004497">
    <property type="term" value="F:monooxygenase activity"/>
    <property type="evidence" value="ECO:0007669"/>
    <property type="project" value="InterPro"/>
</dbReference>
<reference evidence="2" key="1">
    <citation type="journal article" date="2021" name="Nat. Commun.">
        <title>Genetic determinants of endophytism in the Arabidopsis root mycobiome.</title>
        <authorList>
            <person name="Mesny F."/>
            <person name="Miyauchi S."/>
            <person name="Thiergart T."/>
            <person name="Pickel B."/>
            <person name="Atanasova L."/>
            <person name="Karlsson M."/>
            <person name="Huettel B."/>
            <person name="Barry K.W."/>
            <person name="Haridas S."/>
            <person name="Chen C."/>
            <person name="Bauer D."/>
            <person name="Andreopoulos W."/>
            <person name="Pangilinan J."/>
            <person name="LaButti K."/>
            <person name="Riley R."/>
            <person name="Lipzen A."/>
            <person name="Clum A."/>
            <person name="Drula E."/>
            <person name="Henrissat B."/>
            <person name="Kohler A."/>
            <person name="Grigoriev I.V."/>
            <person name="Martin F.M."/>
            <person name="Hacquard S."/>
        </authorList>
    </citation>
    <scope>NUCLEOTIDE SEQUENCE</scope>
    <source>
        <strain evidence="2">MPI-SDFR-AT-0073</strain>
    </source>
</reference>
<keyword evidence="3" id="KW-1185">Reference proteome</keyword>
<protein>
    <submittedName>
        <fullName evidence="2">Cytochrome P450</fullName>
    </submittedName>
</protein>
<feature type="transmembrane region" description="Helical" evidence="1">
    <location>
        <begin position="6"/>
        <end position="23"/>
    </location>
</feature>
<dbReference type="InterPro" id="IPR053007">
    <property type="entry name" value="CYP450_monoxygenase_sec-met"/>
</dbReference>
<keyword evidence="1" id="KW-0472">Membrane</keyword>
<proteinExistence type="predicted"/>
<dbReference type="PANTHER" id="PTHR47582">
    <property type="entry name" value="P450, PUTATIVE (EUROFUNG)-RELATED"/>
    <property type="match status" value="1"/>
</dbReference>
<dbReference type="InterPro" id="IPR036396">
    <property type="entry name" value="Cyt_P450_sf"/>
</dbReference>
<dbReference type="InterPro" id="IPR001128">
    <property type="entry name" value="Cyt_P450"/>
</dbReference>
<dbReference type="Gene3D" id="1.10.630.10">
    <property type="entry name" value="Cytochrome P450"/>
    <property type="match status" value="1"/>
</dbReference>
<organism evidence="2 3">
    <name type="scientific">Truncatella angustata</name>
    <dbReference type="NCBI Taxonomy" id="152316"/>
    <lineage>
        <taxon>Eukaryota</taxon>
        <taxon>Fungi</taxon>
        <taxon>Dikarya</taxon>
        <taxon>Ascomycota</taxon>
        <taxon>Pezizomycotina</taxon>
        <taxon>Sordariomycetes</taxon>
        <taxon>Xylariomycetidae</taxon>
        <taxon>Amphisphaeriales</taxon>
        <taxon>Sporocadaceae</taxon>
        <taxon>Truncatella</taxon>
    </lineage>
</organism>
<evidence type="ECO:0000256" key="1">
    <source>
        <dbReference type="SAM" id="Phobius"/>
    </source>
</evidence>
<keyword evidence="1" id="KW-0812">Transmembrane</keyword>
<evidence type="ECO:0000313" key="3">
    <source>
        <dbReference type="Proteomes" id="UP000758603"/>
    </source>
</evidence>
<keyword evidence="1" id="KW-1133">Transmembrane helix</keyword>
<dbReference type="AlphaFoldDB" id="A0A9P8UFS0"/>
<accession>A0A9P8UFS0</accession>
<dbReference type="GO" id="GO:0005506">
    <property type="term" value="F:iron ion binding"/>
    <property type="evidence" value="ECO:0007669"/>
    <property type="project" value="InterPro"/>
</dbReference>
<sequence length="498" mass="56081">MLHEAAVIIAGCIIFAYSIEFFFTKLDDPREPRRVTPDIPVIGHLLGALYHGFDYLNLAGKNVNAEIYTVGILNFKVYITHAPRLLNVMQKSKTLSVGPILQSANSIHSGASTEGNALFDGEVLEGFRDRTREALAPGLHLDEQNLRMGTQSINEVTKIVELQDEIELLDWVKHVILQGTSAGFYGMQHPFRDPEMETAMWDWDRHRPGIHIKVDPLRKGYNARAKVVDALGKYFENLPEDVSYLVRERQKVLREGGISEEDGLKMQAFLNDGNFNIVPTLYWTIYEIFSRPDLLEAIRQEVADHALQKSNDGFILDISAVKTKCHLLLSAYQETQRTRHMLSTSRMVLEDTLLDGQYLLKKGNLLYLPAKPIHHNTQIWGPQASVFDPYRFVPGATETKILPSNFLPWGSAPHICPTRQFISTGILVLMAIMVSRVNLTSANGRDWKDEPVVRWLEIATLPTASEKVYLKVSPRNQGLGKWRVVTGTSKTAVPLVSG</sequence>
<dbReference type="GO" id="GO:0020037">
    <property type="term" value="F:heme binding"/>
    <property type="evidence" value="ECO:0007669"/>
    <property type="project" value="InterPro"/>
</dbReference>
<dbReference type="Pfam" id="PF00067">
    <property type="entry name" value="p450"/>
    <property type="match status" value="1"/>
</dbReference>
<gene>
    <name evidence="2" type="ORF">BKA67DRAFT_694320</name>
</gene>
<comment type="caution">
    <text evidence="2">The sequence shown here is derived from an EMBL/GenBank/DDBJ whole genome shotgun (WGS) entry which is preliminary data.</text>
</comment>
<dbReference type="Proteomes" id="UP000758603">
    <property type="component" value="Unassembled WGS sequence"/>
</dbReference>
<dbReference type="RefSeq" id="XP_045955613.1">
    <property type="nucleotide sequence ID" value="XM_046109265.1"/>
</dbReference>